<evidence type="ECO:0000313" key="2">
    <source>
        <dbReference type="Proteomes" id="UP000290875"/>
    </source>
</evidence>
<comment type="caution">
    <text evidence="1">The sequence shown here is derived from an EMBL/GenBank/DDBJ whole genome shotgun (WGS) entry which is preliminary data.</text>
</comment>
<accession>A0A4Q2E037</accession>
<dbReference type="AlphaFoldDB" id="A0A4Q2E037"/>
<dbReference type="RefSeq" id="WP_129325498.1">
    <property type="nucleotide sequence ID" value="NZ_QJSL01000070.1"/>
</dbReference>
<sequence>MFRKFKLIAVPIFAIILLTCVALLTVKILAYRNAIPGEKYWNESKTCYLIAYRPNYKPYGGIGRVLNLFSSQSFFAVYNINDEKLESSAWYFWQYQFSDLVAPEWSGMDVLYPSDQGWSGWTLHECSLVKYNEIN</sequence>
<proteinExistence type="predicted"/>
<name>A0A4Q2E037_ENTCL</name>
<protein>
    <submittedName>
        <fullName evidence="1">Uncharacterized protein</fullName>
    </submittedName>
</protein>
<evidence type="ECO:0000313" key="1">
    <source>
        <dbReference type="EMBL" id="RXW25983.1"/>
    </source>
</evidence>
<dbReference type="Proteomes" id="UP000290875">
    <property type="component" value="Unassembled WGS sequence"/>
</dbReference>
<gene>
    <name evidence="1" type="ORF">DM877_26850</name>
</gene>
<dbReference type="EMBL" id="QJSL01000070">
    <property type="protein sequence ID" value="RXW25983.1"/>
    <property type="molecule type" value="Genomic_DNA"/>
</dbReference>
<reference evidence="1 2" key="1">
    <citation type="submission" date="2018-06" db="EMBL/GenBank/DDBJ databases">
        <title>Carbapenemase-producing Enterobacteriaceae present in wastewater treatment plant effluent and nearby surface waters in the US.</title>
        <authorList>
            <person name="Mathys D.A."/>
            <person name="Mollenkopf D.F."/>
            <person name="Feicht S.M."/>
            <person name="Adams R.J."/>
            <person name="Albers A.L."/>
            <person name="Grooters S.V."/>
            <person name="Stuever D.M."/>
            <person name="Daniels J.B."/>
            <person name="Wittum T.E."/>
        </authorList>
    </citation>
    <scope>NUCLEOTIDE SEQUENCE [LARGE SCALE GENOMIC DNA]</scope>
    <source>
        <strain evidence="1 2">GEO_4_Eff_A</strain>
    </source>
</reference>
<organism evidence="1 2">
    <name type="scientific">Enterobacter cloacae</name>
    <dbReference type="NCBI Taxonomy" id="550"/>
    <lineage>
        <taxon>Bacteria</taxon>
        <taxon>Pseudomonadati</taxon>
        <taxon>Pseudomonadota</taxon>
        <taxon>Gammaproteobacteria</taxon>
        <taxon>Enterobacterales</taxon>
        <taxon>Enterobacteriaceae</taxon>
        <taxon>Enterobacter</taxon>
        <taxon>Enterobacter cloacae complex</taxon>
    </lineage>
</organism>